<dbReference type="EMBL" id="JAGGJZ010000006">
    <property type="protein sequence ID" value="MBP1890368.1"/>
    <property type="molecule type" value="Genomic_DNA"/>
</dbReference>
<keyword evidence="2" id="KW-1185">Reference proteome</keyword>
<accession>A0ABS4F297</accession>
<protein>
    <submittedName>
        <fullName evidence="1">Uncharacterized protein</fullName>
    </submittedName>
</protein>
<organism evidence="1 2">
    <name type="scientific">Clostridium moniliforme</name>
    <dbReference type="NCBI Taxonomy" id="39489"/>
    <lineage>
        <taxon>Bacteria</taxon>
        <taxon>Bacillati</taxon>
        <taxon>Bacillota</taxon>
        <taxon>Clostridia</taxon>
        <taxon>Eubacteriales</taxon>
        <taxon>Clostridiaceae</taxon>
        <taxon>Clostridium</taxon>
    </lineage>
</organism>
<proteinExistence type="predicted"/>
<dbReference type="Proteomes" id="UP000783390">
    <property type="component" value="Unassembled WGS sequence"/>
</dbReference>
<reference evidence="1 2" key="1">
    <citation type="submission" date="2021-03" db="EMBL/GenBank/DDBJ databases">
        <title>Genomic Encyclopedia of Type Strains, Phase IV (KMG-IV): sequencing the most valuable type-strain genomes for metagenomic binning, comparative biology and taxonomic classification.</title>
        <authorList>
            <person name="Goeker M."/>
        </authorList>
    </citation>
    <scope>NUCLEOTIDE SEQUENCE [LARGE SCALE GENOMIC DNA]</scope>
    <source>
        <strain evidence="1 2">DSM 3984</strain>
    </source>
</reference>
<comment type="caution">
    <text evidence="1">The sequence shown here is derived from an EMBL/GenBank/DDBJ whole genome shotgun (WGS) entry which is preliminary data.</text>
</comment>
<evidence type="ECO:0000313" key="2">
    <source>
        <dbReference type="Proteomes" id="UP000783390"/>
    </source>
</evidence>
<evidence type="ECO:0000313" key="1">
    <source>
        <dbReference type="EMBL" id="MBP1890368.1"/>
    </source>
</evidence>
<dbReference type="RefSeq" id="WP_209797288.1">
    <property type="nucleotide sequence ID" value="NZ_JAGGJZ010000006.1"/>
</dbReference>
<name>A0ABS4F297_9CLOT</name>
<gene>
    <name evidence="1" type="ORF">J2Z53_001963</name>
</gene>
<sequence>MNRTEFYEIVKKEKLDKYPVGDSKNVAITPYVVGCVCIDGDWCVYENDERGSTNIISKYESEEEGLKELLRILRMKKRKDELMRKIRR</sequence>